<reference evidence="2 3" key="1">
    <citation type="submission" date="2019-05" db="EMBL/GenBank/DDBJ databases">
        <title>Another draft genome of Portunus trituberculatus and its Hox gene families provides insights of decapod evolution.</title>
        <authorList>
            <person name="Jeong J.-H."/>
            <person name="Song I."/>
            <person name="Kim S."/>
            <person name="Choi T."/>
            <person name="Kim D."/>
            <person name="Ryu S."/>
            <person name="Kim W."/>
        </authorList>
    </citation>
    <scope>NUCLEOTIDE SEQUENCE [LARGE SCALE GENOMIC DNA]</scope>
    <source>
        <tissue evidence="2">Muscle</tissue>
    </source>
</reference>
<feature type="region of interest" description="Disordered" evidence="1">
    <location>
        <begin position="1"/>
        <end position="26"/>
    </location>
</feature>
<evidence type="ECO:0000313" key="2">
    <source>
        <dbReference type="EMBL" id="MPC13469.1"/>
    </source>
</evidence>
<organism evidence="2 3">
    <name type="scientific">Portunus trituberculatus</name>
    <name type="common">Swimming crab</name>
    <name type="synonym">Neptunus trituberculatus</name>
    <dbReference type="NCBI Taxonomy" id="210409"/>
    <lineage>
        <taxon>Eukaryota</taxon>
        <taxon>Metazoa</taxon>
        <taxon>Ecdysozoa</taxon>
        <taxon>Arthropoda</taxon>
        <taxon>Crustacea</taxon>
        <taxon>Multicrustacea</taxon>
        <taxon>Malacostraca</taxon>
        <taxon>Eumalacostraca</taxon>
        <taxon>Eucarida</taxon>
        <taxon>Decapoda</taxon>
        <taxon>Pleocyemata</taxon>
        <taxon>Brachyura</taxon>
        <taxon>Eubrachyura</taxon>
        <taxon>Portunoidea</taxon>
        <taxon>Portunidae</taxon>
        <taxon>Portuninae</taxon>
        <taxon>Portunus</taxon>
    </lineage>
</organism>
<evidence type="ECO:0000313" key="3">
    <source>
        <dbReference type="Proteomes" id="UP000324222"/>
    </source>
</evidence>
<feature type="compositionally biased region" description="Polar residues" evidence="1">
    <location>
        <begin position="1"/>
        <end position="17"/>
    </location>
</feature>
<accession>A0A5B7CVP0</accession>
<dbReference type="Proteomes" id="UP000324222">
    <property type="component" value="Unassembled WGS sequence"/>
</dbReference>
<evidence type="ECO:0000256" key="1">
    <source>
        <dbReference type="SAM" id="MobiDB-lite"/>
    </source>
</evidence>
<proteinExistence type="predicted"/>
<comment type="caution">
    <text evidence="2">The sequence shown here is derived from an EMBL/GenBank/DDBJ whole genome shotgun (WGS) entry which is preliminary data.</text>
</comment>
<dbReference type="AlphaFoldDB" id="A0A5B7CVP0"/>
<protein>
    <submittedName>
        <fullName evidence="2">Uncharacterized protein</fullName>
    </submittedName>
</protein>
<dbReference type="EMBL" id="VSRR010000283">
    <property type="protein sequence ID" value="MPC13469.1"/>
    <property type="molecule type" value="Genomic_DNA"/>
</dbReference>
<sequence>MRGCQKVNNTEEANTRASSTPSRHSTLLSTTTTLRYLSPPASKSCQDGLLLFTFSFFSIFSCFLDSSSHHFWQRFQHYSWPSHFPRLYFNTPKPRAALHPTPV</sequence>
<keyword evidence="3" id="KW-1185">Reference proteome</keyword>
<name>A0A5B7CVP0_PORTR</name>
<gene>
    <name evidence="2" type="ORF">E2C01_006204</name>
</gene>